<dbReference type="EMBL" id="CZQE01000351">
    <property type="protein sequence ID" value="CUS46245.1"/>
    <property type="molecule type" value="Genomic_DNA"/>
</dbReference>
<gene>
    <name evidence="1" type="ORF">MGWOODY_Smn3224</name>
</gene>
<dbReference type="Gene3D" id="3.30.70.1230">
    <property type="entry name" value="Nucleotide cyclase"/>
    <property type="match status" value="1"/>
</dbReference>
<sequence length="526" mass="54347">MPVDKQVLLSIITNARAGALDHARFLFEQAGLAAIVDDAAVLSVKGRLLKDMAGRTAGTARLQLYGDAAQAYRQAADAGGGTYPLINAATLSLLCGAEATSRMLAGEALARVAAHPDEPETPYYHAATRAEALVLLGRKEEARAALGEAVALAPLAWEDHASTLRQFAIILDALGQDSAWLDMLRPPRSLHFGGHMAFRAHSGATALTHDVAAALEDERIGFGYGALAAGADIIVAEALLDRGAALHVILPGGTAGFAALSVDPWGPEWRSRFDAALARAETVRTVEPRTVPDETMIALADEIAMGSALANAHLLASEAVQLLVLADDGESPVDSASGRARTAWSRVGHRQKILRAPREIVDGPSAAEVASRYRTAVLAIRAPGSGEGGLAAIKAALDRCPTPDVAAAFTGNEVVLAYDDVALAVQAALVVKGETLRVGGHYGIAESVDDPFAGSLRLIGRAVDLACAAAASAPAGTICVTDDFASALAIIAPDASRVEYVGELASPAGESPVGLFALRLPDRGQS</sequence>
<dbReference type="InterPro" id="IPR029787">
    <property type="entry name" value="Nucleotide_cyclase"/>
</dbReference>
<reference evidence="1" key="1">
    <citation type="submission" date="2015-10" db="EMBL/GenBank/DDBJ databases">
        <authorList>
            <person name="Gilbert D.G."/>
        </authorList>
    </citation>
    <scope>NUCLEOTIDE SEQUENCE</scope>
</reference>
<dbReference type="SUPFAM" id="SSF55073">
    <property type="entry name" value="Nucleotide cyclase"/>
    <property type="match status" value="1"/>
</dbReference>
<dbReference type="AlphaFoldDB" id="A0A160TM06"/>
<proteinExistence type="predicted"/>
<dbReference type="Pfam" id="PF20308">
    <property type="entry name" value="TPR-S"/>
    <property type="match status" value="1"/>
</dbReference>
<evidence type="ECO:0008006" key="2">
    <source>
        <dbReference type="Google" id="ProtNLM"/>
    </source>
</evidence>
<organism evidence="1">
    <name type="scientific">hydrothermal vent metagenome</name>
    <dbReference type="NCBI Taxonomy" id="652676"/>
    <lineage>
        <taxon>unclassified sequences</taxon>
        <taxon>metagenomes</taxon>
        <taxon>ecological metagenomes</taxon>
    </lineage>
</organism>
<dbReference type="InterPro" id="IPR046880">
    <property type="entry name" value="TPR-S"/>
</dbReference>
<evidence type="ECO:0000313" key="1">
    <source>
        <dbReference type="EMBL" id="CUS46245.1"/>
    </source>
</evidence>
<protein>
    <recommendedName>
        <fullName evidence="2">Adenylate cyclase</fullName>
    </recommendedName>
</protein>
<name>A0A160TM06_9ZZZZ</name>
<accession>A0A160TM06</accession>